<evidence type="ECO:0000259" key="7">
    <source>
        <dbReference type="Pfam" id="PF26130"/>
    </source>
</evidence>
<dbReference type="PANTHER" id="PTHR12649">
    <property type="entry name" value="PEPTIDYL-TRNA HYDROLASE 2"/>
    <property type="match status" value="1"/>
</dbReference>
<proteinExistence type="inferred from homology"/>
<evidence type="ECO:0000259" key="6">
    <source>
        <dbReference type="Pfam" id="PF03108"/>
    </source>
</evidence>
<evidence type="ECO:0000313" key="8">
    <source>
        <dbReference type="EMBL" id="PWA64512.1"/>
    </source>
</evidence>
<dbReference type="FunFam" id="3.40.1490.10:FF:000002">
    <property type="entry name" value="Peptidyl-tRNA hydrolase 2, mitochondrial"/>
    <property type="match status" value="1"/>
</dbReference>
<dbReference type="STRING" id="35608.A0A2U1MTD9"/>
<dbReference type="Gene3D" id="3.40.1490.10">
    <property type="entry name" value="Bit1"/>
    <property type="match status" value="1"/>
</dbReference>
<comment type="similarity">
    <text evidence="3">Belongs to the PTH2 family.</text>
</comment>
<dbReference type="Pfam" id="PF26130">
    <property type="entry name" value="PB1-like"/>
    <property type="match status" value="1"/>
</dbReference>
<dbReference type="EC" id="3.1.1.29" evidence="1"/>
<dbReference type="PANTHER" id="PTHR12649:SF30">
    <property type="entry name" value="AMINOACYL-TRNA HYDROLASE"/>
    <property type="match status" value="1"/>
</dbReference>
<sequence>MRFHHGGRFTECPKRKYVDGEVTFVDMVDIDKFKMDLLYSVLNCIGYDDNAITYFHYKIPLKGLDYALRPLSSDNDACKMLKYVPKHKTIYVFVEHDQTTIGTCGNLDNLDIVEEDDHVRQFDEHVDKVDLENDGAELENEGDDLENEDNEIEEVDVPMKGFNFQVDDDGQAEPVNPIVPHVHVDEEAVEEVDFDSLDSDIGDDELSERRKGVRKLKKAAGASGIKNNFFVGKEFPNRDEAKDRIRAYSVECRRNLEFVKNDKERIRVRCIGVVPTINNKDSFLDEDKGCLAMGFFIGTRKLRIKFFITKKLEKAAETVDGSKKGGTKQPLEIEKLAEIIEDFKMVLVVRNDLKMGKGKIAAQCSHATLGLYKKILHRAPKALNRWEMCGQVKVVVKIESEDDMLELQARAKSLNIPTHIVIDAGRTQIAPNSRTVMAVLGPADMVDDVTGGLKLL</sequence>
<dbReference type="Pfam" id="PF03108">
    <property type="entry name" value="DBD_Tnp_Mut"/>
    <property type="match status" value="1"/>
</dbReference>
<name>A0A2U1MTD9_ARTAN</name>
<dbReference type="OrthoDB" id="1733656at2759"/>
<dbReference type="Pfam" id="PF01981">
    <property type="entry name" value="PTH2"/>
    <property type="match status" value="1"/>
</dbReference>
<dbReference type="GO" id="GO:0004045">
    <property type="term" value="F:peptidyl-tRNA hydrolase activity"/>
    <property type="evidence" value="ECO:0007669"/>
    <property type="project" value="UniProtKB-EC"/>
</dbReference>
<keyword evidence="2 8" id="KW-0378">Hydrolase</keyword>
<feature type="domain" description="Transposase MuDR plant" evidence="6">
    <location>
        <begin position="230"/>
        <end position="271"/>
    </location>
</feature>
<dbReference type="CDD" id="cd02430">
    <property type="entry name" value="PTH2"/>
    <property type="match status" value="1"/>
</dbReference>
<evidence type="ECO:0000256" key="3">
    <source>
        <dbReference type="ARBA" id="ARBA00038050"/>
    </source>
</evidence>
<evidence type="ECO:0000256" key="4">
    <source>
        <dbReference type="ARBA" id="ARBA00048707"/>
    </source>
</evidence>
<reference evidence="8 9" key="1">
    <citation type="journal article" date="2018" name="Mol. Plant">
        <title>The genome of Artemisia annua provides insight into the evolution of Asteraceae family and artemisinin biosynthesis.</title>
        <authorList>
            <person name="Shen Q."/>
            <person name="Zhang L."/>
            <person name="Liao Z."/>
            <person name="Wang S."/>
            <person name="Yan T."/>
            <person name="Shi P."/>
            <person name="Liu M."/>
            <person name="Fu X."/>
            <person name="Pan Q."/>
            <person name="Wang Y."/>
            <person name="Lv Z."/>
            <person name="Lu X."/>
            <person name="Zhang F."/>
            <person name="Jiang W."/>
            <person name="Ma Y."/>
            <person name="Chen M."/>
            <person name="Hao X."/>
            <person name="Li L."/>
            <person name="Tang Y."/>
            <person name="Lv G."/>
            <person name="Zhou Y."/>
            <person name="Sun X."/>
            <person name="Brodelius P.E."/>
            <person name="Rose J.K.C."/>
            <person name="Tang K."/>
        </authorList>
    </citation>
    <scope>NUCLEOTIDE SEQUENCE [LARGE SCALE GENOMIC DNA]</scope>
    <source>
        <strain evidence="9">cv. Huhao1</strain>
        <tissue evidence="8">Leaf</tissue>
    </source>
</reference>
<comment type="catalytic activity">
    <reaction evidence="4">
        <text>an N-acyl-L-alpha-aminoacyl-tRNA + H2O = an N-acyl-L-amino acid + a tRNA + H(+)</text>
        <dbReference type="Rhea" id="RHEA:54448"/>
        <dbReference type="Rhea" id="RHEA-COMP:10123"/>
        <dbReference type="Rhea" id="RHEA-COMP:13883"/>
        <dbReference type="ChEBI" id="CHEBI:15377"/>
        <dbReference type="ChEBI" id="CHEBI:15378"/>
        <dbReference type="ChEBI" id="CHEBI:59874"/>
        <dbReference type="ChEBI" id="CHEBI:78442"/>
        <dbReference type="ChEBI" id="CHEBI:138191"/>
        <dbReference type="EC" id="3.1.1.29"/>
    </reaction>
</comment>
<dbReference type="Proteomes" id="UP000245207">
    <property type="component" value="Unassembled WGS sequence"/>
</dbReference>
<dbReference type="InterPro" id="IPR023476">
    <property type="entry name" value="Pep_tRNA_hydro_II_dom_sf"/>
</dbReference>
<feature type="domain" description="PB1-like" evidence="7">
    <location>
        <begin position="2"/>
        <end position="96"/>
    </location>
</feature>
<keyword evidence="9" id="KW-1185">Reference proteome</keyword>
<feature type="coiled-coil region" evidence="5">
    <location>
        <begin position="128"/>
        <end position="155"/>
    </location>
</feature>
<dbReference type="GO" id="GO:0005739">
    <property type="term" value="C:mitochondrion"/>
    <property type="evidence" value="ECO:0007669"/>
    <property type="project" value="TreeGrafter"/>
</dbReference>
<keyword evidence="5" id="KW-0175">Coiled coil</keyword>
<evidence type="ECO:0000256" key="1">
    <source>
        <dbReference type="ARBA" id="ARBA00013260"/>
    </source>
</evidence>
<dbReference type="AlphaFoldDB" id="A0A2U1MTD9"/>
<evidence type="ECO:0000256" key="2">
    <source>
        <dbReference type="ARBA" id="ARBA00022801"/>
    </source>
</evidence>
<evidence type="ECO:0000256" key="5">
    <source>
        <dbReference type="SAM" id="Coils"/>
    </source>
</evidence>
<gene>
    <name evidence="8" type="ORF">CTI12_AA344270</name>
</gene>
<evidence type="ECO:0000313" key="9">
    <source>
        <dbReference type="Proteomes" id="UP000245207"/>
    </source>
</evidence>
<dbReference type="SUPFAM" id="SSF102462">
    <property type="entry name" value="Peptidyl-tRNA hydrolase II"/>
    <property type="match status" value="1"/>
</dbReference>
<dbReference type="InterPro" id="IPR058594">
    <property type="entry name" value="PB1-like_dom_pln"/>
</dbReference>
<dbReference type="GO" id="GO:0005829">
    <property type="term" value="C:cytosol"/>
    <property type="evidence" value="ECO:0007669"/>
    <property type="project" value="TreeGrafter"/>
</dbReference>
<dbReference type="EMBL" id="PKPP01004406">
    <property type="protein sequence ID" value="PWA64512.1"/>
    <property type="molecule type" value="Genomic_DNA"/>
</dbReference>
<comment type="caution">
    <text evidence="8">The sequence shown here is derived from an EMBL/GenBank/DDBJ whole genome shotgun (WGS) entry which is preliminary data.</text>
</comment>
<dbReference type="InterPro" id="IPR002833">
    <property type="entry name" value="PTH2"/>
</dbReference>
<dbReference type="InterPro" id="IPR004332">
    <property type="entry name" value="Transposase_MuDR"/>
</dbReference>
<protein>
    <recommendedName>
        <fullName evidence="1">peptidyl-tRNA hydrolase</fullName>
        <ecNumber evidence="1">3.1.1.29</ecNumber>
    </recommendedName>
</protein>
<dbReference type="NCBIfam" id="TIGR00283">
    <property type="entry name" value="arch_pth2"/>
    <property type="match status" value="1"/>
</dbReference>
<organism evidence="8 9">
    <name type="scientific">Artemisia annua</name>
    <name type="common">Sweet wormwood</name>
    <dbReference type="NCBI Taxonomy" id="35608"/>
    <lineage>
        <taxon>Eukaryota</taxon>
        <taxon>Viridiplantae</taxon>
        <taxon>Streptophyta</taxon>
        <taxon>Embryophyta</taxon>
        <taxon>Tracheophyta</taxon>
        <taxon>Spermatophyta</taxon>
        <taxon>Magnoliopsida</taxon>
        <taxon>eudicotyledons</taxon>
        <taxon>Gunneridae</taxon>
        <taxon>Pentapetalae</taxon>
        <taxon>asterids</taxon>
        <taxon>campanulids</taxon>
        <taxon>Asterales</taxon>
        <taxon>Asteraceae</taxon>
        <taxon>Asteroideae</taxon>
        <taxon>Anthemideae</taxon>
        <taxon>Artemisiinae</taxon>
        <taxon>Artemisia</taxon>
    </lineage>
</organism>
<accession>A0A2U1MTD9</accession>